<evidence type="ECO:0000313" key="4">
    <source>
        <dbReference type="Proteomes" id="UP001523369"/>
    </source>
</evidence>
<feature type="domain" description="Putative restriction endonuclease" evidence="2">
    <location>
        <begin position="26"/>
        <end position="177"/>
    </location>
</feature>
<dbReference type="Pfam" id="PF05685">
    <property type="entry name" value="Uma2"/>
    <property type="match status" value="1"/>
</dbReference>
<dbReference type="EMBL" id="JAMYJR010000002">
    <property type="protein sequence ID" value="MCO8269820.1"/>
    <property type="molecule type" value="Genomic_DNA"/>
</dbReference>
<protein>
    <submittedName>
        <fullName evidence="3">Uma2 family endonuclease</fullName>
    </submittedName>
</protein>
<keyword evidence="4" id="KW-1185">Reference proteome</keyword>
<sequence length="188" mass="20472">MTEGKLRQRGRHRDSVEPPDPGEPVYRLGRIAGEVVPSLTPTVPHQNIAHLLVRALRTSAHRAGLGAHGSVLVRLSAERLIVPDLAVARVDRLASCAEGADTVLVGEVTRPGSDSAATPSRIEHFAAAGIPWFLLAQPETPEHRAVSIRLFHLRDGRYLEHTAATPGQTLVTKDPFPFRIRTTDLVVF</sequence>
<reference evidence="3 4" key="1">
    <citation type="submission" date="2022-06" db="EMBL/GenBank/DDBJ databases">
        <title>New Species of the Genus Actinoplanes, ActinopZanes ferrugineus.</title>
        <authorList>
            <person name="Ding P."/>
        </authorList>
    </citation>
    <scope>NUCLEOTIDE SEQUENCE [LARGE SCALE GENOMIC DNA]</scope>
    <source>
        <strain evidence="3 4">TRM88003</strain>
    </source>
</reference>
<keyword evidence="3" id="KW-0540">Nuclease</keyword>
<feature type="region of interest" description="Disordered" evidence="1">
    <location>
        <begin position="1"/>
        <end position="24"/>
    </location>
</feature>
<dbReference type="Proteomes" id="UP001523369">
    <property type="component" value="Unassembled WGS sequence"/>
</dbReference>
<name>A0ABT1DG94_9ACTN</name>
<evidence type="ECO:0000313" key="3">
    <source>
        <dbReference type="EMBL" id="MCO8269820.1"/>
    </source>
</evidence>
<dbReference type="InterPro" id="IPR012296">
    <property type="entry name" value="Nuclease_put_TT1808"/>
</dbReference>
<organism evidence="3 4">
    <name type="scientific">Paractinoplanes aksuensis</name>
    <dbReference type="NCBI Taxonomy" id="2939490"/>
    <lineage>
        <taxon>Bacteria</taxon>
        <taxon>Bacillati</taxon>
        <taxon>Actinomycetota</taxon>
        <taxon>Actinomycetes</taxon>
        <taxon>Micromonosporales</taxon>
        <taxon>Micromonosporaceae</taxon>
        <taxon>Paractinoplanes</taxon>
    </lineage>
</organism>
<proteinExistence type="predicted"/>
<keyword evidence="3" id="KW-0255">Endonuclease</keyword>
<accession>A0ABT1DG94</accession>
<dbReference type="InterPro" id="IPR011335">
    <property type="entry name" value="Restrct_endonuc-II-like"/>
</dbReference>
<keyword evidence="3" id="KW-0378">Hydrolase</keyword>
<gene>
    <name evidence="3" type="ORF">M1L60_04345</name>
</gene>
<evidence type="ECO:0000256" key="1">
    <source>
        <dbReference type="SAM" id="MobiDB-lite"/>
    </source>
</evidence>
<comment type="caution">
    <text evidence="3">The sequence shown here is derived from an EMBL/GenBank/DDBJ whole genome shotgun (WGS) entry which is preliminary data.</text>
</comment>
<evidence type="ECO:0000259" key="2">
    <source>
        <dbReference type="Pfam" id="PF05685"/>
    </source>
</evidence>
<dbReference type="RefSeq" id="WP_253235943.1">
    <property type="nucleotide sequence ID" value="NZ_JAMYJR010000002.1"/>
</dbReference>
<dbReference type="Gene3D" id="3.90.1570.10">
    <property type="entry name" value="tt1808, chain A"/>
    <property type="match status" value="1"/>
</dbReference>
<dbReference type="SUPFAM" id="SSF52980">
    <property type="entry name" value="Restriction endonuclease-like"/>
    <property type="match status" value="1"/>
</dbReference>
<dbReference type="GO" id="GO:0004519">
    <property type="term" value="F:endonuclease activity"/>
    <property type="evidence" value="ECO:0007669"/>
    <property type="project" value="UniProtKB-KW"/>
</dbReference>
<dbReference type="InterPro" id="IPR008538">
    <property type="entry name" value="Uma2"/>
</dbReference>